<evidence type="ECO:0000313" key="3">
    <source>
        <dbReference type="EMBL" id="SEJ29095.1"/>
    </source>
</evidence>
<proteinExistence type="predicted"/>
<dbReference type="SUPFAM" id="SSF53756">
    <property type="entry name" value="UDP-Glycosyltransferase/glycogen phosphorylase"/>
    <property type="match status" value="1"/>
</dbReference>
<sequence>MREPLYFFDISSLLAHLRRVTHFTGIQRVLVMLVLRVSGRVGPDKVYLSFINKATGAYQAVSVKEIGAETIRDPHKLASVLGVGGRHGRDLKPLSRYRNRPLKYFFHRTKLDIAAALGNQAAFRKYSVDSGEWRSLRRPPEPDAASPVTAQARRLSFGDISNPGDHLVILDSSWTEARTKAAFLKAKQAGVDVRIMIHDLIPIMAPELVPQSSPLVFYNWLLETPEYASGYLTNSEKSKQDLDHFLNAHGIDRPSVAVPLAQEGVGQDTAHVAAQGKVEASAFPKMAEMMDLDARIRAITTKPYVLFVGTLETRKNIWRMALAWEKLLEIHGPTIPRLVLVGRPGWLNEDFENFARGTGFLKGWIEQIHSPTDAELDFLYRHCEFSILVSLYEGWGLPVGEALSYGKTSVVGKATSLPEVGGDLVEYCDPRSVDSIAEACSRLIGEPQHRREIEQRIAAAHLRSWDDVAAELVEAIGNGAGGNS</sequence>
<dbReference type="GO" id="GO:0016757">
    <property type="term" value="F:glycosyltransferase activity"/>
    <property type="evidence" value="ECO:0007669"/>
    <property type="project" value="InterPro"/>
</dbReference>
<dbReference type="AlphaFoldDB" id="A0A1H6XWZ0"/>
<evidence type="ECO:0000313" key="4">
    <source>
        <dbReference type="Proteomes" id="UP000199379"/>
    </source>
</evidence>
<dbReference type="RefSeq" id="WP_092364622.1">
    <property type="nucleotide sequence ID" value="NZ_BMGV01000004.1"/>
</dbReference>
<reference evidence="3 4" key="1">
    <citation type="submission" date="2016-10" db="EMBL/GenBank/DDBJ databases">
        <authorList>
            <person name="de Groot N.N."/>
        </authorList>
    </citation>
    <scope>NUCLEOTIDE SEQUENCE [LARGE SCALE GENOMIC DNA]</scope>
    <source>
        <strain evidence="3 4">DSM 29340</strain>
    </source>
</reference>
<dbReference type="CDD" id="cd03809">
    <property type="entry name" value="GT4_MtfB-like"/>
    <property type="match status" value="1"/>
</dbReference>
<dbReference type="STRING" id="1227549.SAMN05444007_10490"/>
<dbReference type="PANTHER" id="PTHR46401">
    <property type="entry name" value="GLYCOSYLTRANSFERASE WBBK-RELATED"/>
    <property type="match status" value="1"/>
</dbReference>
<keyword evidence="4" id="KW-1185">Reference proteome</keyword>
<dbReference type="InterPro" id="IPR001296">
    <property type="entry name" value="Glyco_trans_1"/>
</dbReference>
<dbReference type="Proteomes" id="UP000199379">
    <property type="component" value="Unassembled WGS sequence"/>
</dbReference>
<dbReference type="PANTHER" id="PTHR46401:SF2">
    <property type="entry name" value="GLYCOSYLTRANSFERASE WBBK-RELATED"/>
    <property type="match status" value="1"/>
</dbReference>
<keyword evidence="1 3" id="KW-0808">Transferase</keyword>
<dbReference type="Pfam" id="PF00534">
    <property type="entry name" value="Glycos_transf_1"/>
    <property type="match status" value="1"/>
</dbReference>
<feature type="domain" description="Glycosyl transferase family 1" evidence="2">
    <location>
        <begin position="298"/>
        <end position="456"/>
    </location>
</feature>
<evidence type="ECO:0000259" key="2">
    <source>
        <dbReference type="Pfam" id="PF00534"/>
    </source>
</evidence>
<dbReference type="EMBL" id="FNYD01000004">
    <property type="protein sequence ID" value="SEJ29095.1"/>
    <property type="molecule type" value="Genomic_DNA"/>
</dbReference>
<accession>A0A1H6XWZ0</accession>
<name>A0A1H6XWZ0_9RHOB</name>
<protein>
    <submittedName>
        <fullName evidence="3">Glycosyl transferases group 1</fullName>
    </submittedName>
</protein>
<evidence type="ECO:0000256" key="1">
    <source>
        <dbReference type="ARBA" id="ARBA00022679"/>
    </source>
</evidence>
<organism evidence="3 4">
    <name type="scientific">Cribrihabitans marinus</name>
    <dbReference type="NCBI Taxonomy" id="1227549"/>
    <lineage>
        <taxon>Bacteria</taxon>
        <taxon>Pseudomonadati</taxon>
        <taxon>Pseudomonadota</taxon>
        <taxon>Alphaproteobacteria</taxon>
        <taxon>Rhodobacterales</taxon>
        <taxon>Paracoccaceae</taxon>
        <taxon>Cribrihabitans</taxon>
    </lineage>
</organism>
<gene>
    <name evidence="3" type="ORF">SAMN05444007_10490</name>
</gene>
<dbReference type="Gene3D" id="3.40.50.2000">
    <property type="entry name" value="Glycogen Phosphorylase B"/>
    <property type="match status" value="1"/>
</dbReference>
<dbReference type="OrthoDB" id="9790710at2"/>